<proteinExistence type="predicted"/>
<gene>
    <name evidence="1" type="ORF">S01H1_69420</name>
</gene>
<dbReference type="AlphaFoldDB" id="X0X965"/>
<comment type="caution">
    <text evidence="1">The sequence shown here is derived from an EMBL/GenBank/DDBJ whole genome shotgun (WGS) entry which is preliminary data.</text>
</comment>
<reference evidence="1" key="1">
    <citation type="journal article" date="2014" name="Front. Microbiol.">
        <title>High frequency of phylogenetically diverse reductive dehalogenase-homologous genes in deep subseafloor sedimentary metagenomes.</title>
        <authorList>
            <person name="Kawai M."/>
            <person name="Futagami T."/>
            <person name="Toyoda A."/>
            <person name="Takaki Y."/>
            <person name="Nishi S."/>
            <person name="Hori S."/>
            <person name="Arai W."/>
            <person name="Tsubouchi T."/>
            <person name="Morono Y."/>
            <person name="Uchiyama I."/>
            <person name="Ito T."/>
            <person name="Fujiyama A."/>
            <person name="Inagaki F."/>
            <person name="Takami H."/>
        </authorList>
    </citation>
    <scope>NUCLEOTIDE SEQUENCE</scope>
    <source>
        <strain evidence="1">Expedition CK06-06</strain>
    </source>
</reference>
<sequence>MAVFASGVPYTTEKLSNAQRVWQWFNGKVDIEKKDAAEAAYDFLVERNLINK</sequence>
<dbReference type="EMBL" id="BARS01046090">
    <property type="protein sequence ID" value="GAG39754.1"/>
    <property type="molecule type" value="Genomic_DNA"/>
</dbReference>
<accession>X0X965</accession>
<organism evidence="1">
    <name type="scientific">marine sediment metagenome</name>
    <dbReference type="NCBI Taxonomy" id="412755"/>
    <lineage>
        <taxon>unclassified sequences</taxon>
        <taxon>metagenomes</taxon>
        <taxon>ecological metagenomes</taxon>
    </lineage>
</organism>
<dbReference type="Gene3D" id="3.40.190.10">
    <property type="entry name" value="Periplasmic binding protein-like II"/>
    <property type="match status" value="1"/>
</dbReference>
<protein>
    <submittedName>
        <fullName evidence="1">Uncharacterized protein</fullName>
    </submittedName>
</protein>
<evidence type="ECO:0000313" key="1">
    <source>
        <dbReference type="EMBL" id="GAG39754.1"/>
    </source>
</evidence>
<name>X0X965_9ZZZZ</name>